<evidence type="ECO:0000313" key="2">
    <source>
        <dbReference type="EMBL" id="MBC2396765.1"/>
    </source>
</evidence>
<comment type="caution">
    <text evidence="2">The sequence shown here is derived from an EMBL/GenBank/DDBJ whole genome shotgun (WGS) entry which is preliminary data.</text>
</comment>
<dbReference type="AlphaFoldDB" id="A0A923E5F4"/>
<dbReference type="Pfam" id="PF25191">
    <property type="entry name" value="DUF7832"/>
    <property type="match status" value="1"/>
</dbReference>
<keyword evidence="3" id="KW-1185">Reference proteome</keyword>
<gene>
    <name evidence="2" type="ORF">HGG79_03075</name>
</gene>
<accession>A0A923E5F4</accession>
<dbReference type="Proteomes" id="UP000563151">
    <property type="component" value="Unassembled WGS sequence"/>
</dbReference>
<dbReference type="InterPro" id="IPR057154">
    <property type="entry name" value="DUF7832"/>
</dbReference>
<proteinExistence type="predicted"/>
<evidence type="ECO:0000259" key="1">
    <source>
        <dbReference type="Pfam" id="PF25191"/>
    </source>
</evidence>
<dbReference type="EMBL" id="JAAZWO010000003">
    <property type="protein sequence ID" value="MBC2396765.1"/>
    <property type="molecule type" value="Genomic_DNA"/>
</dbReference>
<evidence type="ECO:0000313" key="3">
    <source>
        <dbReference type="Proteomes" id="UP000563151"/>
    </source>
</evidence>
<dbReference type="RefSeq" id="WP_173680228.1">
    <property type="nucleotide sequence ID" value="NZ_JAAZWO010000003.1"/>
</dbReference>
<name>A0A923E5F4_CLOTT</name>
<organism evidence="2 3">
    <name type="scientific">Clostridium tetanomorphum</name>
    <dbReference type="NCBI Taxonomy" id="1553"/>
    <lineage>
        <taxon>Bacteria</taxon>
        <taxon>Bacillati</taxon>
        <taxon>Bacillota</taxon>
        <taxon>Clostridia</taxon>
        <taxon>Eubacteriales</taxon>
        <taxon>Clostridiaceae</taxon>
        <taxon>Clostridium</taxon>
    </lineage>
</organism>
<protein>
    <recommendedName>
        <fullName evidence="1">DUF7832 domain-containing protein</fullName>
    </recommendedName>
</protein>
<sequence>MEDNFDNVNWHFDDAYNGYCKRFNCEDNKENSENINAGLVYAATHMGMYMAWIIKHNLEGSIHNKYSKEDLEKVRNEQMTAVEFLLKNCDGKLWSEDFNQEGLEFTRAYYEYYLRDYSDLVLCKFDIEYSIYEVEDKWTNYKSISDMLDIAYSNFKKEKIGRVR</sequence>
<reference evidence="2 3" key="1">
    <citation type="submission" date="2020-04" db="EMBL/GenBank/DDBJ databases">
        <title>Genomic insights into acetone-butanol-ethanol (ABE) fermentation by sequencing solventogenic clostridia strains.</title>
        <authorList>
            <person name="Brown S."/>
        </authorList>
    </citation>
    <scope>NUCLEOTIDE SEQUENCE [LARGE SCALE GENOMIC DNA]</scope>
    <source>
        <strain evidence="2 3">DJ011</strain>
    </source>
</reference>
<feature type="domain" description="DUF7832" evidence="1">
    <location>
        <begin position="5"/>
        <end position="123"/>
    </location>
</feature>